<accession>A0ABW4SC89</accession>
<feature type="compositionally biased region" description="Basic and acidic residues" evidence="1">
    <location>
        <begin position="47"/>
        <end position="104"/>
    </location>
</feature>
<dbReference type="Proteomes" id="UP001597218">
    <property type="component" value="Unassembled WGS sequence"/>
</dbReference>
<proteinExistence type="predicted"/>
<feature type="compositionally biased region" description="Polar residues" evidence="1">
    <location>
        <begin position="106"/>
        <end position="120"/>
    </location>
</feature>
<evidence type="ECO:0000256" key="1">
    <source>
        <dbReference type="SAM" id="MobiDB-lite"/>
    </source>
</evidence>
<comment type="caution">
    <text evidence="2">The sequence shown here is derived from an EMBL/GenBank/DDBJ whole genome shotgun (WGS) entry which is preliminary data.</text>
</comment>
<reference evidence="3" key="1">
    <citation type="journal article" date="2019" name="Int. J. Syst. Evol. Microbiol.">
        <title>The Global Catalogue of Microorganisms (GCM) 10K type strain sequencing project: providing services to taxonomists for standard genome sequencing and annotation.</title>
        <authorList>
            <consortium name="The Broad Institute Genomics Platform"/>
            <consortium name="The Broad Institute Genome Sequencing Center for Infectious Disease"/>
            <person name="Wu L."/>
            <person name="Ma J."/>
        </authorList>
    </citation>
    <scope>NUCLEOTIDE SEQUENCE [LARGE SCALE GENOMIC DNA]</scope>
    <source>
        <strain evidence="3">CGMCC 4.7177</strain>
    </source>
</reference>
<keyword evidence="3" id="KW-1185">Reference proteome</keyword>
<evidence type="ECO:0000313" key="2">
    <source>
        <dbReference type="EMBL" id="MFD1926524.1"/>
    </source>
</evidence>
<organism evidence="2 3">
    <name type="scientific">Sporosarcina siberiensis</name>
    <dbReference type="NCBI Taxonomy" id="1365606"/>
    <lineage>
        <taxon>Bacteria</taxon>
        <taxon>Bacillati</taxon>
        <taxon>Bacillota</taxon>
        <taxon>Bacilli</taxon>
        <taxon>Bacillales</taxon>
        <taxon>Caryophanaceae</taxon>
        <taxon>Sporosarcina</taxon>
    </lineage>
</organism>
<dbReference type="EMBL" id="JBHUGI010000002">
    <property type="protein sequence ID" value="MFD1926524.1"/>
    <property type="molecule type" value="Genomic_DNA"/>
</dbReference>
<feature type="region of interest" description="Disordered" evidence="1">
    <location>
        <begin position="21"/>
        <end position="120"/>
    </location>
</feature>
<evidence type="ECO:0000313" key="3">
    <source>
        <dbReference type="Proteomes" id="UP001597218"/>
    </source>
</evidence>
<name>A0ABW4SC89_9BACL</name>
<sequence>MQIEQLIPLIIILLASTLFGKKKKKGSDPKQTNPSTDQSQQSGPMRKIKEMSKEMYEEIQREIKEDPRTTENPRAQEIREMQEHPRVQDVQRMQEKAKSHERQRTSNRVPNISSIENSIQPLNDVISTEFSRTKTPKERPNRRTVAARKTLEKKQLMSSSSIVPKNRNDFIKGIVFSEIYGPPISKR</sequence>
<protein>
    <submittedName>
        <fullName evidence="2">Uncharacterized protein</fullName>
    </submittedName>
</protein>
<dbReference type="RefSeq" id="WP_381535183.1">
    <property type="nucleotide sequence ID" value="NZ_JBHUGI010000002.1"/>
</dbReference>
<gene>
    <name evidence="2" type="ORF">ACFSFY_00355</name>
</gene>
<feature type="compositionally biased region" description="Polar residues" evidence="1">
    <location>
        <begin position="29"/>
        <end position="43"/>
    </location>
</feature>